<dbReference type="GO" id="GO:0006364">
    <property type="term" value="P:rRNA processing"/>
    <property type="evidence" value="ECO:0007669"/>
    <property type="project" value="TreeGrafter"/>
</dbReference>
<comment type="cofactor">
    <cofactor evidence="1">
        <name>Mg(2+)</name>
        <dbReference type="ChEBI" id="CHEBI:18420"/>
    </cofactor>
</comment>
<dbReference type="InterPro" id="IPR012340">
    <property type="entry name" value="NA-bd_OB-fold"/>
</dbReference>
<dbReference type="PANTHER" id="PTHR30001">
    <property type="entry name" value="RIBONUCLEASE"/>
    <property type="match status" value="1"/>
</dbReference>
<evidence type="ECO:0000313" key="7">
    <source>
        <dbReference type="EMBL" id="AJY76067.1"/>
    </source>
</evidence>
<gene>
    <name evidence="7" type="ORF">VN24_17765</name>
</gene>
<dbReference type="Proteomes" id="UP000032633">
    <property type="component" value="Chromosome"/>
</dbReference>
<organism evidence="7 8">
    <name type="scientific">Paenibacillus beijingensis</name>
    <dbReference type="NCBI Taxonomy" id="1126833"/>
    <lineage>
        <taxon>Bacteria</taxon>
        <taxon>Bacillati</taxon>
        <taxon>Bacillota</taxon>
        <taxon>Bacilli</taxon>
        <taxon>Bacillales</taxon>
        <taxon>Paenibacillaceae</taxon>
        <taxon>Paenibacillus</taxon>
    </lineage>
</organism>
<name>A0A0D5NM40_9BACL</name>
<accession>A0A0D5NM40</accession>
<dbReference type="InterPro" id="IPR019307">
    <property type="entry name" value="RNA-bd_AU-1/RNase_E/G"/>
</dbReference>
<dbReference type="AlphaFoldDB" id="A0A0D5NM40"/>
<dbReference type="OrthoDB" id="9804278at2"/>
<dbReference type="KEGG" id="pbj:VN24_17765"/>
<dbReference type="Pfam" id="PF10150">
    <property type="entry name" value="RNase_E_G"/>
    <property type="match status" value="1"/>
</dbReference>
<dbReference type="EMBL" id="CP011058">
    <property type="protein sequence ID" value="AJY76067.1"/>
    <property type="molecule type" value="Genomic_DNA"/>
</dbReference>
<evidence type="ECO:0000256" key="3">
    <source>
        <dbReference type="ARBA" id="ARBA00022801"/>
    </source>
</evidence>
<dbReference type="Gene3D" id="2.40.50.140">
    <property type="entry name" value="Nucleic acid-binding proteins"/>
    <property type="match status" value="1"/>
</dbReference>
<evidence type="ECO:0000313" key="8">
    <source>
        <dbReference type="Proteomes" id="UP000032633"/>
    </source>
</evidence>
<evidence type="ECO:0000256" key="5">
    <source>
        <dbReference type="ARBA" id="ARBA00022884"/>
    </source>
</evidence>
<evidence type="ECO:0000256" key="4">
    <source>
        <dbReference type="ARBA" id="ARBA00022842"/>
    </source>
</evidence>
<keyword evidence="2" id="KW-0479">Metal-binding</keyword>
<evidence type="ECO:0000256" key="1">
    <source>
        <dbReference type="ARBA" id="ARBA00001946"/>
    </source>
</evidence>
<keyword evidence="4" id="KW-0460">Magnesium</keyword>
<reference evidence="7 8" key="1">
    <citation type="journal article" date="2015" name="J. Biotechnol.">
        <title>Complete genome sequence of Paenibacillus beijingensis 7188(T) (=DSM 24997(T)), a novel rhizobacterium from jujube garden soil.</title>
        <authorList>
            <person name="Kwak Y."/>
            <person name="Shin J.H."/>
        </authorList>
    </citation>
    <scope>NUCLEOTIDE SEQUENCE [LARGE SCALE GENOMIC DNA]</scope>
    <source>
        <strain evidence="7 8">DSM 24997</strain>
    </source>
</reference>
<dbReference type="HOGENOM" id="CLU_003468_5_3_9"/>
<dbReference type="STRING" id="1126833.VN24_17765"/>
<dbReference type="GO" id="GO:0016787">
    <property type="term" value="F:hydrolase activity"/>
    <property type="evidence" value="ECO:0007669"/>
    <property type="project" value="UniProtKB-KW"/>
</dbReference>
<dbReference type="SMART" id="SM00316">
    <property type="entry name" value="S1"/>
    <property type="match status" value="1"/>
</dbReference>
<sequence length="429" mass="48208">MKTMLIHEEGELLQTAVLHNGRIVDFFMERSETGGLVGNIYKGRVVNVLPGMQAAFVDIGLNKNAFLYIDELLQPTDEKRQRDKPSITELVRPGQELLVQVIKEPLGSKGARVTSHYSLPGRWLVYMPNADYVGVSKKIESESERNRLRGVGESLRQRGEGIIMRTLAKGESEESLRSDLMQLRQTWENVRLRFKAAKPPEPVLLEAGLLRRIFRDMLSSDIDEVWVDDPALFEEAASMIRELAPAMEGRLRLYPAHGSVSLFEKYGIAEQLNAAFQTRVWLPSGGYLIWEQTEALTVIDVNTGKFTGTSGLEDTVYRTNLEAADEIARLLRLRDVGGIVIADFIDMEASTHREAVRQRLEESAGGDRTKCQIHGWTRLGLLEITRKKTRENVGLQFYQLCETCGGSGRRYVGLPKARRGADAGGHRPQ</sequence>
<dbReference type="GO" id="GO:0003723">
    <property type="term" value="F:RNA binding"/>
    <property type="evidence" value="ECO:0007669"/>
    <property type="project" value="UniProtKB-KW"/>
</dbReference>
<dbReference type="CDD" id="cd04453">
    <property type="entry name" value="S1_RNase_E"/>
    <property type="match status" value="1"/>
</dbReference>
<keyword evidence="5" id="KW-0694">RNA-binding</keyword>
<dbReference type="PATRIC" id="fig|1126833.4.peg.3900"/>
<dbReference type="PANTHER" id="PTHR30001:SF0">
    <property type="entry name" value="RIBONUCLEASE G"/>
    <property type="match status" value="1"/>
</dbReference>
<dbReference type="GO" id="GO:0004540">
    <property type="term" value="F:RNA nuclease activity"/>
    <property type="evidence" value="ECO:0007669"/>
    <property type="project" value="InterPro"/>
</dbReference>
<evidence type="ECO:0000256" key="2">
    <source>
        <dbReference type="ARBA" id="ARBA00022723"/>
    </source>
</evidence>
<dbReference type="GO" id="GO:0005737">
    <property type="term" value="C:cytoplasm"/>
    <property type="evidence" value="ECO:0007669"/>
    <property type="project" value="TreeGrafter"/>
</dbReference>
<keyword evidence="3" id="KW-0378">Hydrolase</keyword>
<reference evidence="8" key="2">
    <citation type="submission" date="2015-03" db="EMBL/GenBank/DDBJ databases">
        <title>Genome sequence of Paenibacillus beijingensis strain DSM 24997T.</title>
        <authorList>
            <person name="Kwak Y."/>
            <person name="Shin J.-H."/>
        </authorList>
    </citation>
    <scope>NUCLEOTIDE SEQUENCE [LARGE SCALE GENOMIC DNA]</scope>
    <source>
        <strain evidence="8">DSM 24997</strain>
    </source>
</reference>
<protein>
    <submittedName>
        <fullName evidence="7">Ribonuclease</fullName>
    </submittedName>
</protein>
<keyword evidence="8" id="KW-1185">Reference proteome</keyword>
<dbReference type="InterPro" id="IPR004659">
    <property type="entry name" value="RNase_E/G"/>
</dbReference>
<dbReference type="RefSeq" id="WP_045671495.1">
    <property type="nucleotide sequence ID" value="NZ_CP011058.1"/>
</dbReference>
<evidence type="ECO:0000259" key="6">
    <source>
        <dbReference type="PROSITE" id="PS50126"/>
    </source>
</evidence>
<proteinExistence type="predicted"/>
<feature type="domain" description="S1 motif" evidence="6">
    <location>
        <begin position="38"/>
        <end position="103"/>
    </location>
</feature>
<dbReference type="InterPro" id="IPR003029">
    <property type="entry name" value="S1_domain"/>
</dbReference>
<dbReference type="GO" id="GO:0046872">
    <property type="term" value="F:metal ion binding"/>
    <property type="evidence" value="ECO:0007669"/>
    <property type="project" value="UniProtKB-KW"/>
</dbReference>
<dbReference type="NCBIfam" id="TIGR00757">
    <property type="entry name" value="RNaseEG"/>
    <property type="match status" value="1"/>
</dbReference>
<dbReference type="SUPFAM" id="SSF50249">
    <property type="entry name" value="Nucleic acid-binding proteins"/>
    <property type="match status" value="1"/>
</dbReference>
<dbReference type="PROSITE" id="PS50126">
    <property type="entry name" value="S1"/>
    <property type="match status" value="1"/>
</dbReference>